<sequence length="273" mass="29119">MGDSNGKSAAKVSAMAAIASAVIAAIVSLSVALVGQLAEKQKQVDDKYAAALERLGNPNPDVRMGAMYMLGSVHKRSTDDRVAIVESISAYLRAHTSQLNVKVATQEGIVHFNERAQYCAQLPRPDIDVQAAVGVLSRRDTNGEGFGKGEQPDLHDVRLTRADLPGAHFRNGNFTDADLRCAIFTSKSSFRSAILVGAHLQGAKLRSADFRGADLRKADLRGADLRKADLTGADLTEADLRGAQLDGAQWKETCTAGVKWSNGANMGIRNCGQ</sequence>
<gene>
    <name evidence="2" type="ORF">GCM10010383_77370</name>
</gene>
<evidence type="ECO:0000256" key="1">
    <source>
        <dbReference type="SAM" id="Phobius"/>
    </source>
</evidence>
<dbReference type="SUPFAM" id="SSF141571">
    <property type="entry name" value="Pentapeptide repeat-like"/>
    <property type="match status" value="1"/>
</dbReference>
<proteinExistence type="predicted"/>
<name>A0ABQ2XV22_9ACTN</name>
<dbReference type="InterPro" id="IPR001646">
    <property type="entry name" value="5peptide_repeat"/>
</dbReference>
<dbReference type="PANTHER" id="PTHR14136">
    <property type="entry name" value="BTB_POZ DOMAIN-CONTAINING PROTEIN KCTD9"/>
    <property type="match status" value="1"/>
</dbReference>
<dbReference type="Proteomes" id="UP000617743">
    <property type="component" value="Unassembled WGS sequence"/>
</dbReference>
<dbReference type="EMBL" id="BMWC01000022">
    <property type="protein sequence ID" value="GGX35677.1"/>
    <property type="molecule type" value="Genomic_DNA"/>
</dbReference>
<reference evidence="3" key="1">
    <citation type="journal article" date="2019" name="Int. J. Syst. Evol. Microbiol.">
        <title>The Global Catalogue of Microorganisms (GCM) 10K type strain sequencing project: providing services to taxonomists for standard genome sequencing and annotation.</title>
        <authorList>
            <consortium name="The Broad Institute Genomics Platform"/>
            <consortium name="The Broad Institute Genome Sequencing Center for Infectious Disease"/>
            <person name="Wu L."/>
            <person name="Ma J."/>
        </authorList>
    </citation>
    <scope>NUCLEOTIDE SEQUENCE [LARGE SCALE GENOMIC DNA]</scope>
    <source>
        <strain evidence="3">JCM 4866</strain>
    </source>
</reference>
<dbReference type="Pfam" id="PF00805">
    <property type="entry name" value="Pentapeptide"/>
    <property type="match status" value="2"/>
</dbReference>
<keyword evidence="1" id="KW-0472">Membrane</keyword>
<keyword evidence="1" id="KW-1133">Transmembrane helix</keyword>
<dbReference type="Gene3D" id="2.160.20.80">
    <property type="entry name" value="E3 ubiquitin-protein ligase SopA"/>
    <property type="match status" value="1"/>
</dbReference>
<evidence type="ECO:0008006" key="4">
    <source>
        <dbReference type="Google" id="ProtNLM"/>
    </source>
</evidence>
<keyword evidence="1" id="KW-0812">Transmembrane</keyword>
<accession>A0ABQ2XV22</accession>
<dbReference type="InterPro" id="IPR051082">
    <property type="entry name" value="Pentapeptide-BTB/POZ_domain"/>
</dbReference>
<keyword evidence="3" id="KW-1185">Reference proteome</keyword>
<feature type="transmembrane region" description="Helical" evidence="1">
    <location>
        <begin position="12"/>
        <end position="34"/>
    </location>
</feature>
<dbReference type="PANTHER" id="PTHR14136:SF17">
    <property type="entry name" value="BTB_POZ DOMAIN-CONTAINING PROTEIN KCTD9"/>
    <property type="match status" value="1"/>
</dbReference>
<evidence type="ECO:0000313" key="3">
    <source>
        <dbReference type="Proteomes" id="UP000617743"/>
    </source>
</evidence>
<protein>
    <recommendedName>
        <fullName evidence="4">Pentapeptide repeat-containing protein</fullName>
    </recommendedName>
</protein>
<evidence type="ECO:0000313" key="2">
    <source>
        <dbReference type="EMBL" id="GGX35677.1"/>
    </source>
</evidence>
<comment type="caution">
    <text evidence="2">The sequence shown here is derived from an EMBL/GenBank/DDBJ whole genome shotgun (WGS) entry which is preliminary data.</text>
</comment>
<organism evidence="2 3">
    <name type="scientific">Streptomyces lomondensis</name>
    <dbReference type="NCBI Taxonomy" id="68229"/>
    <lineage>
        <taxon>Bacteria</taxon>
        <taxon>Bacillati</taxon>
        <taxon>Actinomycetota</taxon>
        <taxon>Actinomycetes</taxon>
        <taxon>Kitasatosporales</taxon>
        <taxon>Streptomycetaceae</taxon>
        <taxon>Streptomyces</taxon>
    </lineage>
</organism>